<feature type="region of interest" description="Disordered" evidence="1">
    <location>
        <begin position="80"/>
        <end position="103"/>
    </location>
</feature>
<evidence type="ECO:0000256" key="1">
    <source>
        <dbReference type="SAM" id="MobiDB-lite"/>
    </source>
</evidence>
<feature type="compositionally biased region" description="Pro residues" evidence="1">
    <location>
        <begin position="82"/>
        <end position="95"/>
    </location>
</feature>
<dbReference type="OMA" id="AMTTDLM"/>
<reference evidence="4" key="7">
    <citation type="journal article" date="2008" name="Nucleic Acids Res.">
        <title>The rice annotation project database (RAP-DB): 2008 update.</title>
        <authorList>
            <consortium name="The rice annotation project (RAP)"/>
        </authorList>
    </citation>
    <scope>GENOME REANNOTATION</scope>
    <source>
        <strain evidence="4">cv. Nipponbare</strain>
    </source>
</reference>
<reference evidence="3" key="8">
    <citation type="submission" date="2009-08" db="EMBL/GenBank/DDBJ databases">
        <title>Oryza sativa nipponbare(GA3) genomic DNA, chromosome 11.</title>
        <authorList>
            <consortium name="IRGSP(International Rice Genome Sequencing Project)"/>
        </authorList>
    </citation>
    <scope>NUCLEOTIDE SEQUENCE</scope>
</reference>
<dbReference type="EMBL" id="AP008217">
    <property type="protein sequence ID" value="BAF27967.1"/>
    <property type="molecule type" value="Genomic_DNA"/>
</dbReference>
<name>A0A0P0Y0R2_ORYSJ</name>
<reference evidence="3" key="3">
    <citation type="journal article" date="2006" name="Nucleic Acids Res.">
        <title>The Rice Annotation Project Database (RAP-DB): hub for Oryza sativa ssp. japonica genome information.</title>
        <authorList>
            <person name="Ohyanagi H."/>
            <person name="Tanaka T."/>
            <person name="Sakai H."/>
            <person name="Shigemoto Y."/>
            <person name="Yamaguchi K."/>
            <person name="Habara T."/>
            <person name="Fujii Y."/>
            <person name="Antonio B.A."/>
            <person name="Nagamura Y."/>
            <person name="Imanishi T."/>
            <person name="Ikeo K."/>
            <person name="Itoh T."/>
            <person name="Gojobori T."/>
            <person name="Sasaki T."/>
        </authorList>
    </citation>
    <scope>NUCLEOTIDE SEQUENCE</scope>
</reference>
<organism evidence="2 4">
    <name type="scientific">Oryza sativa subsp. japonica</name>
    <name type="common">Rice</name>
    <dbReference type="NCBI Taxonomy" id="39947"/>
    <lineage>
        <taxon>Eukaryota</taxon>
        <taxon>Viridiplantae</taxon>
        <taxon>Streptophyta</taxon>
        <taxon>Embryophyta</taxon>
        <taxon>Tracheophyta</taxon>
        <taxon>Spermatophyta</taxon>
        <taxon>Magnoliopsida</taxon>
        <taxon>Liliopsida</taxon>
        <taxon>Poales</taxon>
        <taxon>Poaceae</taxon>
        <taxon>BOP clade</taxon>
        <taxon>Oryzoideae</taxon>
        <taxon>Oryzeae</taxon>
        <taxon>Oryzinae</taxon>
        <taxon>Oryza</taxon>
        <taxon>Oryza sativa</taxon>
    </lineage>
</organism>
<reference evidence="3 4" key="1">
    <citation type="journal article" date="2005" name="Nature">
        <title>The map-based sequence of the rice genome.</title>
        <authorList>
            <consortium name="International rice genome sequencing project (IRGSP)"/>
            <person name="Matsumoto T."/>
            <person name="Wu J."/>
            <person name="Kanamori H."/>
            <person name="Katayose Y."/>
            <person name="Fujisawa M."/>
            <person name="Namiki N."/>
            <person name="Mizuno H."/>
            <person name="Yamamoto K."/>
            <person name="Antonio B.A."/>
            <person name="Baba T."/>
            <person name="Sakata K."/>
            <person name="Nagamura Y."/>
            <person name="Aoki H."/>
            <person name="Arikawa K."/>
            <person name="Arita K."/>
            <person name="Bito T."/>
            <person name="Chiden Y."/>
            <person name="Fujitsuka N."/>
            <person name="Fukunaka R."/>
            <person name="Hamada M."/>
            <person name="Harada C."/>
            <person name="Hayashi A."/>
            <person name="Hijishita S."/>
            <person name="Honda M."/>
            <person name="Hosokawa S."/>
            <person name="Ichikawa Y."/>
            <person name="Idonuma A."/>
            <person name="Iijima M."/>
            <person name="Ikeda M."/>
            <person name="Ikeno M."/>
            <person name="Ito K."/>
            <person name="Ito S."/>
            <person name="Ito T."/>
            <person name="Ito Y."/>
            <person name="Ito Y."/>
            <person name="Iwabuchi A."/>
            <person name="Kamiya K."/>
            <person name="Karasawa W."/>
            <person name="Kurita K."/>
            <person name="Katagiri S."/>
            <person name="Kikuta A."/>
            <person name="Kobayashi H."/>
            <person name="Kobayashi N."/>
            <person name="Machita K."/>
            <person name="Maehara T."/>
            <person name="Masukawa M."/>
            <person name="Mizubayashi T."/>
            <person name="Mukai Y."/>
            <person name="Nagasaki H."/>
            <person name="Nagata Y."/>
            <person name="Naito S."/>
            <person name="Nakashima M."/>
            <person name="Nakama Y."/>
            <person name="Nakamichi Y."/>
            <person name="Nakamura M."/>
            <person name="Meguro A."/>
            <person name="Negishi M."/>
            <person name="Ohta I."/>
            <person name="Ohta T."/>
            <person name="Okamoto M."/>
            <person name="Ono N."/>
            <person name="Saji S."/>
            <person name="Sakaguchi M."/>
            <person name="Sakai K."/>
            <person name="Shibata M."/>
            <person name="Shimokawa T."/>
            <person name="Song J."/>
            <person name="Takazaki Y."/>
            <person name="Terasawa K."/>
            <person name="Tsugane M."/>
            <person name="Tsuji K."/>
            <person name="Ueda S."/>
            <person name="Waki K."/>
            <person name="Yamagata H."/>
            <person name="Yamamoto M."/>
            <person name="Yamamoto S."/>
            <person name="Yamane H."/>
            <person name="Yoshiki S."/>
            <person name="Yoshihara R."/>
            <person name="Yukawa K."/>
            <person name="Zhong H."/>
            <person name="Yano M."/>
            <person name="Yuan Q."/>
            <person name="Ouyang S."/>
            <person name="Liu J."/>
            <person name="Jones K.M."/>
            <person name="Gansberger K."/>
            <person name="Moffat K."/>
            <person name="Hill J."/>
            <person name="Bera J."/>
            <person name="Fadrosh D."/>
            <person name="Jin S."/>
            <person name="Johri S."/>
            <person name="Kim M."/>
            <person name="Overton L."/>
            <person name="Reardon M."/>
            <person name="Tsitrin T."/>
            <person name="Vuong H."/>
            <person name="Weaver B."/>
            <person name="Ciecko A."/>
            <person name="Tallon L."/>
            <person name="Jackson J."/>
            <person name="Pai G."/>
            <person name="Aken S.V."/>
            <person name="Utterback T."/>
            <person name="Reidmuller S."/>
            <person name="Feldblyum T."/>
            <person name="Hsiao J."/>
            <person name="Zismann V."/>
            <person name="Iobst S."/>
            <person name="de Vazeille A.R."/>
            <person name="Buell C.R."/>
            <person name="Ying K."/>
            <person name="Li Y."/>
            <person name="Lu T."/>
            <person name="Huang Y."/>
            <person name="Zhao Q."/>
            <person name="Feng Q."/>
            <person name="Zhang L."/>
            <person name="Zhu J."/>
            <person name="Weng Q."/>
            <person name="Mu J."/>
            <person name="Lu Y."/>
            <person name="Fan D."/>
            <person name="Liu Y."/>
            <person name="Guan J."/>
            <person name="Zhang Y."/>
            <person name="Yu S."/>
            <person name="Liu X."/>
            <person name="Zhang Y."/>
            <person name="Hong G."/>
            <person name="Han B."/>
            <person name="Choisne N."/>
            <person name="Demange N."/>
            <person name="Orjeda G."/>
            <person name="Samain S."/>
            <person name="Cattolico L."/>
            <person name="Pelletier E."/>
            <person name="Couloux A."/>
            <person name="Segurens B."/>
            <person name="Wincker P."/>
            <person name="D'Hont A."/>
            <person name="Scarpelli C."/>
            <person name="Weissenbach J."/>
            <person name="Salanoubat M."/>
            <person name="Quetier F."/>
            <person name="Yu Y."/>
            <person name="Kim H.R."/>
            <person name="Rambo T."/>
            <person name="Currie J."/>
            <person name="Collura K."/>
            <person name="Luo M."/>
            <person name="Yang T."/>
            <person name="Ammiraju J.S.S."/>
            <person name="Engler F."/>
            <person name="Soderlund C."/>
            <person name="Wing R.A."/>
            <person name="Palmer L.E."/>
            <person name="de la Bastide M."/>
            <person name="Spiegel L."/>
            <person name="Nascimento L."/>
            <person name="Zutavern T."/>
            <person name="O'Shaughnessy A."/>
            <person name="Dike S."/>
            <person name="Dedhia N."/>
            <person name="Preston R."/>
            <person name="Balija V."/>
            <person name="McCombie W.R."/>
            <person name="Chow T."/>
            <person name="Chen H."/>
            <person name="Chung M."/>
            <person name="Chen C."/>
            <person name="Shaw J."/>
            <person name="Wu H."/>
            <person name="Hsiao K."/>
            <person name="Chao Y."/>
            <person name="Chu M."/>
            <person name="Cheng C."/>
            <person name="Hour A."/>
            <person name="Lee P."/>
            <person name="Lin S."/>
            <person name="Lin Y."/>
            <person name="Liou J."/>
            <person name="Liu S."/>
            <person name="Hsing Y."/>
            <person name="Raghuvanshi S."/>
            <person name="Mohanty A."/>
            <person name="Bharti A.K."/>
            <person name="Gaur A."/>
            <person name="Gupta V."/>
            <person name="Kumar D."/>
            <person name="Ravi V."/>
            <person name="Vij S."/>
            <person name="Kapur A."/>
            <person name="Khurana P."/>
            <person name="Khurana P."/>
            <person name="Khurana J.P."/>
            <person name="Tyagi A.K."/>
            <person name="Gaikwad K."/>
            <person name="Singh A."/>
            <person name="Dalal V."/>
            <person name="Srivastava S."/>
            <person name="Dixit A."/>
            <person name="Pal A.K."/>
            <person name="Ghazi I.A."/>
            <person name="Yadav M."/>
            <person name="Pandit A."/>
            <person name="Bhargava A."/>
            <person name="Sureshbabu K."/>
            <person name="Batra K."/>
            <person name="Sharma T.R."/>
            <person name="Mohapatra T."/>
            <person name="Singh N.K."/>
            <person name="Messing J."/>
            <person name="Nelson A.B."/>
            <person name="Fuks G."/>
            <person name="Kavchok S."/>
            <person name="Keizer G."/>
            <person name="Linton E."/>
            <person name="Llaca V."/>
            <person name="Song R."/>
            <person name="Tanyolac B."/>
            <person name="Young S."/>
            <person name="Ho-Il K."/>
            <person name="Hahn J.H."/>
            <person name="Sangsakoo G."/>
            <person name="Vanavichit A."/>
            <person name="de Mattos Luiz.A.T."/>
            <person name="Zimmer P.D."/>
            <person name="Malone G."/>
            <person name="Dellagostin O."/>
            <person name="de Oliveira A.C."/>
            <person name="Bevan M."/>
            <person name="Bancroft I."/>
            <person name="Minx P."/>
            <person name="Cordum H."/>
            <person name="Wilson R."/>
            <person name="Cheng Z."/>
            <person name="Jin W."/>
            <person name="Jiang J."/>
            <person name="Leong S.A."/>
            <person name="Iwama H."/>
            <person name="Gojobori T."/>
            <person name="Itoh T."/>
            <person name="Niimura Y."/>
            <person name="Fujii Y."/>
            <person name="Habara T."/>
            <person name="Sakai H."/>
            <person name="Sato Y."/>
            <person name="Wilson G."/>
            <person name="Kumar K."/>
            <person name="McCouch S."/>
            <person name="Juretic N."/>
            <person name="Hoen D."/>
            <person name="Wright S."/>
            <person name="Bruskiewich R."/>
            <person name="Bureau T."/>
            <person name="Miyao A."/>
            <person name="Hirochika H."/>
            <person name="Nishikawa T."/>
            <person name="Kadowaki K."/>
            <person name="Sugiura M."/>
            <person name="Burr B."/>
            <person name="Sasaki T."/>
        </authorList>
    </citation>
    <scope>NUCLEOTIDE SEQUENCE [LARGE SCALE GENOMIC DNA]</scope>
    <source>
        <strain evidence="4">cv. Nipponbare</strain>
    </source>
</reference>
<dbReference type="AlphaFoldDB" id="A0A0P0Y0R2"/>
<evidence type="ECO:0000313" key="4">
    <source>
        <dbReference type="Proteomes" id="UP000000763"/>
    </source>
</evidence>
<reference evidence="3" key="6">
    <citation type="journal article" date="2008" name="Nucleic Acids Res.">
        <title>The Rice Annotation Project Database (RAP-DB): 2008 update.</title>
        <authorList>
            <consortium name="The Rice Annotation Project (RAP)"/>
            <person name="Tanaka T."/>
            <person name="Antonio B.A."/>
            <person name="Kikuchi S."/>
            <person name="Matsumoto T."/>
            <person name="Nagamura Y."/>
            <person name="Numa H."/>
            <person name="Sakai H."/>
            <person name="Wu J."/>
            <person name="Itoh T."/>
            <person name="Sasaki T."/>
            <person name="Aono R."/>
            <person name="Fujii Y."/>
            <person name="Habara T."/>
            <person name="Harada E."/>
            <person name="Kanno M."/>
            <person name="Kawahara Y."/>
            <person name="Kawashima H."/>
            <person name="Kubooka H."/>
            <person name="Matsuya A."/>
            <person name="Nakaoka H."/>
            <person name="Saichi N."/>
            <person name="Sanbonmatsu R."/>
            <person name="Sato Y."/>
            <person name="Shinso Y."/>
            <person name="Suzuki M."/>
            <person name="Takeda J."/>
            <person name="Tanino M."/>
            <person name="Todokoro F."/>
            <person name="Yamaguchi K."/>
            <person name="Yamamoto N."/>
            <person name="Yamasaki C."/>
            <person name="Imanishi T."/>
            <person name="Okido T."/>
            <person name="Tada M."/>
            <person name="Ikeo K."/>
            <person name="Tateno Y."/>
            <person name="Gojobori T."/>
            <person name="Lin Y.C."/>
            <person name="Wei F.J."/>
            <person name="Hsing Y.I."/>
            <person name="Zhao Q."/>
            <person name="Han B."/>
            <person name="Kramer M.R."/>
            <person name="McCombie R.W."/>
            <person name="Lonsdale D."/>
            <person name="O'Donovan C.C."/>
            <person name="Whitfield E.J."/>
            <person name="Apweiler R."/>
            <person name="Koyanagi K.O."/>
            <person name="Khurana J.P."/>
            <person name="Raghuvanshi S."/>
            <person name="Singh N.K."/>
            <person name="Tyagi A.K."/>
            <person name="Haberer G."/>
            <person name="Fujisawa M."/>
            <person name="Hosokawa S."/>
            <person name="Ito Y."/>
            <person name="Ikawa H."/>
            <person name="Shibata M."/>
            <person name="Yamamoto M."/>
            <person name="Bruskiewich R.M."/>
            <person name="Hoen D.R."/>
            <person name="Bureau TE."/>
            <person name="Namiki N."/>
            <person name="Ohyanagi H."/>
            <person name="Sakai Y."/>
            <person name="Nobushima S."/>
            <person name="Sakata K."/>
            <person name="Barrero R.A."/>
            <person name="Sato Y."/>
            <person name="Souvorov A."/>
            <person name="Smith-White B."/>
            <person name="Tatusova T."/>
            <person name="An S."/>
            <person name="An G."/>
            <person name="OOta S."/>
            <person name="Fuks G."/>
            <person name="Messing J."/>
            <person name="Christie K.R."/>
            <person name="Lieberherr D."/>
            <person name="Kim H."/>
            <person name="Zuccolo A."/>
            <person name="Wing R.A."/>
            <person name="Nobuta K."/>
            <person name="Green P.J."/>
            <person name="Lu C."/>
            <person name="Meyers BC."/>
            <person name="Chaparro C."/>
            <person name="Piegu B."/>
            <person name="Panaud O."/>
            <person name="Echeverria M."/>
        </authorList>
    </citation>
    <scope>NUCLEOTIDE SEQUENCE</scope>
</reference>
<dbReference type="Proteomes" id="UP000000763">
    <property type="component" value="Chromosome 11"/>
</dbReference>
<protein>
    <submittedName>
        <fullName evidence="2">Expressed protein</fullName>
    </submittedName>
    <submittedName>
        <fullName evidence="3">Os11g0245900 protein</fullName>
    </submittedName>
</protein>
<reference evidence="2" key="4">
    <citation type="submission" date="2006-11" db="EMBL/GenBank/DDBJ databases">
        <title>.</title>
        <authorList>
            <person name="Buell C."/>
            <person name="Yuan Q."/>
            <person name="Ouyang S."/>
            <person name="Liu J."/>
            <person name="Wang A."/>
            <person name="Maiti R."/>
            <person name="Lin H."/>
            <person name="Zhu W."/>
            <person name="Hamilton J."/>
            <person name="Jones K."/>
            <person name="Tallon L."/>
            <person name="Feldblyum T."/>
            <person name="Tsitrin T."/>
            <person name="Bera J."/>
            <person name="Kim M."/>
            <person name="Jin S."/>
            <person name="Fadrosh D."/>
            <person name="Vuong H."/>
            <person name="Overton II L."/>
            <person name="Reardon M."/>
            <person name="Weaver B."/>
            <person name="Johri S."/>
            <person name="Lewis M."/>
            <person name="Utterback T."/>
            <person name="Van Aken S."/>
            <person name="Wortman J."/>
            <person name="Haas B."/>
            <person name="Koo H."/>
            <person name="Zismann V."/>
            <person name="Hsiao J."/>
            <person name="Iobst S."/>
            <person name="de Vazeilles A."/>
            <person name="White O."/>
            <person name="Salzberg S."/>
            <person name="Fraser C."/>
        </authorList>
    </citation>
    <scope>NUCLEOTIDE SEQUENCE</scope>
</reference>
<dbReference type="Gramene" id="Os11t0245900-01">
    <property type="protein sequence ID" value="Os11t0245900-01"/>
    <property type="gene ID" value="Os11g0245900"/>
</dbReference>
<feature type="region of interest" description="Disordered" evidence="1">
    <location>
        <begin position="163"/>
        <end position="189"/>
    </location>
</feature>
<accession>A0A0P0Y0R2</accession>
<reference evidence="3" key="5">
    <citation type="journal article" date="2007" name="Genome Res.">
        <title>Curated Genome Annotation of Oryza sativa ssp. japonica and Comparative Genome Analysis with Arabidopsis thaliana.</title>
        <authorList>
            <consortium name="The Rice Annotation Project (RAP)"/>
            <person name="Itoh T."/>
            <person name="Tanaka T."/>
            <person name="Barrero R.A."/>
            <person name="Yamasaki C."/>
            <person name="Fujii Y."/>
            <person name="Hilton P.B."/>
            <person name="Antonio B.A."/>
            <person name="Aono H."/>
            <person name="Apweiler R."/>
            <person name="Bruskiewich R."/>
            <person name="Bureau T."/>
            <person name="Burr F."/>
            <person name="Costa de Oliveira A."/>
            <person name="Fuks G."/>
            <person name="Habara T."/>
            <person name="Haberer G."/>
            <person name="Han B."/>
            <person name="Harada E."/>
            <person name="Hiraki A.T."/>
            <person name="Hirochika H."/>
            <person name="Hoen D."/>
            <person name="Hokari H."/>
            <person name="Hosokawa S."/>
            <person name="Hsing Y."/>
            <person name="Ikawa H."/>
            <person name="Ikeo K."/>
            <person name="Imanishi T."/>
            <person name="Ito Y."/>
            <person name="Jaiswal P."/>
            <person name="Kanno M."/>
            <person name="Kawahara Y."/>
            <person name="Kawamura T."/>
            <person name="Kawashima H."/>
            <person name="Khurana J.P."/>
            <person name="Kikuchi S."/>
            <person name="Komatsu S."/>
            <person name="Koyanagi K.O."/>
            <person name="Kubooka H."/>
            <person name="Lieberherr D."/>
            <person name="Lin Y.C."/>
            <person name="Lonsdale D."/>
            <person name="Matsumoto T."/>
            <person name="Matsuya A."/>
            <person name="McCombie W.R."/>
            <person name="Messing J."/>
            <person name="Miyao A."/>
            <person name="Mulder N."/>
            <person name="Nagamura Y."/>
            <person name="Nam J."/>
            <person name="Namiki N."/>
            <person name="Numa H."/>
            <person name="Nurimoto S."/>
            <person name="O'donovan C."/>
            <person name="Ohyanagi H."/>
            <person name="Okido T."/>
            <person name="Oota S."/>
            <person name="Osato N."/>
            <person name="Palmer L.E."/>
            <person name="Quetier F."/>
            <person name="Raghuvanshi S."/>
            <person name="Saichi N."/>
            <person name="Sakai H."/>
            <person name="Sakai Y."/>
            <person name="Sakata K."/>
            <person name="Sakurai T."/>
            <person name="Sato F."/>
            <person name="Sato Y."/>
            <person name="Schoof H."/>
            <person name="Seki M."/>
            <person name="Shibata M."/>
            <person name="Shimizu Y."/>
            <person name="Shinozaki K."/>
            <person name="Shinso Y."/>
            <person name="Singh N.K."/>
            <person name="Smith-White B."/>
            <person name="Takeda J."/>
            <person name="Tanino M."/>
            <person name="Tatusova T."/>
            <person name="Thongjuea S."/>
            <person name="Todokoro F."/>
            <person name="Tsugane M."/>
            <person name="Tyagi A.K."/>
            <person name="Vanavichit A."/>
            <person name="Wang A."/>
            <person name="Wing R.A."/>
            <person name="Yamaguchi K."/>
            <person name="Yamamoto M."/>
            <person name="Yamamoto N."/>
            <person name="Yu Y."/>
            <person name="Zhang H."/>
            <person name="Zhao Q."/>
            <person name="Higo K."/>
            <person name="Burr B."/>
            <person name="Gojobori T."/>
            <person name="Sasaki T."/>
        </authorList>
    </citation>
    <scope>NUCLEOTIDE SEQUENCE</scope>
</reference>
<reference evidence="2" key="2">
    <citation type="submission" date="2005-04" db="EMBL/GenBank/DDBJ databases">
        <authorList>
            <person name="Buell R."/>
        </authorList>
    </citation>
    <scope>NUCLEOTIDE SEQUENCE</scope>
</reference>
<gene>
    <name evidence="2" type="ordered locus">LOC_Os11g14120</name>
    <name evidence="3" type="ordered locus">Os11g0245900</name>
</gene>
<proteinExistence type="predicted"/>
<evidence type="ECO:0000313" key="2">
    <source>
        <dbReference type="EMBL" id="AAX92935.1"/>
    </source>
</evidence>
<evidence type="ECO:0000313" key="3">
    <source>
        <dbReference type="EMBL" id="BAF27967.1"/>
    </source>
</evidence>
<dbReference type="EMBL" id="AC135459">
    <property type="protein sequence ID" value="AAX92935.1"/>
    <property type="molecule type" value="Genomic_DNA"/>
</dbReference>
<reference evidence="3" key="9">
    <citation type="submission" date="2009-08" db="EMBL/GenBank/DDBJ databases">
        <title>The Second Rice Annotation Project Meeting (RAP2).</title>
        <authorList>
            <consortium name="The Rice Annotation Project (RAP)"/>
        </authorList>
    </citation>
    <scope>NUCLEOTIDE SEQUENCE</scope>
</reference>
<sequence>MVDSGLWQGGGKMASRWVARASELARGCRRRAAVAARSRGSYEGGGRYARYGLLHGGGVAMVAMSAGLVVAMTTDLMAGLPDLPPSPPPPPPPPSARSGRGAVGGGLVALGVEDWGGDGCGYGCCGDRGRGCAGRKHDGLGRLAGGMVDGRIWLARQWLEEGAEASSAQRGVADGSGGQHGARKRGQQR</sequence>
<dbReference type="KEGG" id="dosa:Os11g0245900"/>